<evidence type="ECO:0000256" key="2">
    <source>
        <dbReference type="ARBA" id="ARBA00032707"/>
    </source>
</evidence>
<organism evidence="6 7">
    <name type="scientific">Thiocystis violascens (strain ATCC 17096 / DSM 198 / 6111)</name>
    <name type="common">Chromatium violascens</name>
    <dbReference type="NCBI Taxonomy" id="765911"/>
    <lineage>
        <taxon>Bacteria</taxon>
        <taxon>Pseudomonadati</taxon>
        <taxon>Pseudomonadota</taxon>
        <taxon>Gammaproteobacteria</taxon>
        <taxon>Chromatiales</taxon>
        <taxon>Chromatiaceae</taxon>
        <taxon>Thiocystis</taxon>
    </lineage>
</organism>
<dbReference type="SMART" id="SM00014">
    <property type="entry name" value="acidPPc"/>
    <property type="match status" value="1"/>
</dbReference>
<sequence length="284" mass="30747">MTAGLLAFLRRDWHERLLAGTARTPLESPDGARWLARWALVCMIVAATLVLACGYHAGFVRLNAWAAGYPDWIWQCLTVLGDERVPFALSLLFSLRYPRVFWTLVVSAVIAILYSRGLKELVDSARPPGVLAADAFHLIGPGHRHHSFPSGHSVTAGVFFGVLIYHARLIEWRLLFLLLAILAGLSRVAVGVHWPVDVAAGLMGGALAAWLGARLAARWSGPATDVSVHLAIVTLAAVLAIGLLYDDGGYPEAALMLQALGAGALLSALLQYLVLPVLRWRRRG</sequence>
<reference evidence="6 7" key="1">
    <citation type="submission" date="2012-06" db="EMBL/GenBank/DDBJ databases">
        <title>Complete sequence of Thiocystis violascens DSM 198.</title>
        <authorList>
            <consortium name="US DOE Joint Genome Institute"/>
            <person name="Lucas S."/>
            <person name="Han J."/>
            <person name="Lapidus A."/>
            <person name="Cheng J.-F."/>
            <person name="Goodwin L."/>
            <person name="Pitluck S."/>
            <person name="Peters L."/>
            <person name="Ovchinnikova G."/>
            <person name="Teshima H."/>
            <person name="Detter J.C."/>
            <person name="Han C."/>
            <person name="Tapia R."/>
            <person name="Land M."/>
            <person name="Hauser L."/>
            <person name="Kyrpides N."/>
            <person name="Ivanova N."/>
            <person name="Pagani I."/>
            <person name="Vogl K."/>
            <person name="Liu Z."/>
            <person name="Frigaard N.-U."/>
            <person name="Bryant D."/>
            <person name="Woyke T."/>
        </authorList>
    </citation>
    <scope>NUCLEOTIDE SEQUENCE [LARGE SCALE GENOMIC DNA]</scope>
    <source>
        <strain evidence="7">ATCC 17096 / DSM 198 / 6111</strain>
    </source>
</reference>
<feature type="domain" description="Phosphatidic acid phosphatase type 2/haloperoxidase" evidence="5">
    <location>
        <begin position="103"/>
        <end position="213"/>
    </location>
</feature>
<proteinExistence type="predicted"/>
<dbReference type="Pfam" id="PF01569">
    <property type="entry name" value="PAP2"/>
    <property type="match status" value="1"/>
</dbReference>
<dbReference type="InterPro" id="IPR036938">
    <property type="entry name" value="PAP2/HPO_sf"/>
</dbReference>
<dbReference type="PANTHER" id="PTHR14969">
    <property type="entry name" value="SPHINGOSINE-1-PHOSPHATE PHOSPHOHYDROLASE"/>
    <property type="match status" value="1"/>
</dbReference>
<dbReference type="HOGENOM" id="CLU_072573_0_0_6"/>
<dbReference type="Proteomes" id="UP000006062">
    <property type="component" value="Chromosome"/>
</dbReference>
<keyword evidence="4" id="KW-0812">Transmembrane</keyword>
<evidence type="ECO:0000259" key="5">
    <source>
        <dbReference type="SMART" id="SM00014"/>
    </source>
</evidence>
<feature type="transmembrane region" description="Helical" evidence="4">
    <location>
        <begin position="100"/>
        <end position="118"/>
    </location>
</feature>
<evidence type="ECO:0000313" key="7">
    <source>
        <dbReference type="Proteomes" id="UP000006062"/>
    </source>
</evidence>
<comment type="catalytic activity">
    <reaction evidence="3">
        <text>di-trans,octa-cis-undecaprenyl diphosphate + H2O = di-trans,octa-cis-undecaprenyl phosphate + phosphate + H(+)</text>
        <dbReference type="Rhea" id="RHEA:28094"/>
        <dbReference type="ChEBI" id="CHEBI:15377"/>
        <dbReference type="ChEBI" id="CHEBI:15378"/>
        <dbReference type="ChEBI" id="CHEBI:43474"/>
        <dbReference type="ChEBI" id="CHEBI:58405"/>
        <dbReference type="ChEBI" id="CHEBI:60392"/>
        <dbReference type="EC" id="3.6.1.27"/>
    </reaction>
</comment>
<evidence type="ECO:0000256" key="4">
    <source>
        <dbReference type="SAM" id="Phobius"/>
    </source>
</evidence>
<dbReference type="Gene3D" id="1.20.144.10">
    <property type="entry name" value="Phosphatidic acid phosphatase type 2/haloperoxidase"/>
    <property type="match status" value="1"/>
</dbReference>
<gene>
    <name evidence="6" type="ordered locus">Thivi_0892</name>
</gene>
<evidence type="ECO:0000256" key="1">
    <source>
        <dbReference type="ARBA" id="ARBA00012374"/>
    </source>
</evidence>
<feature type="transmembrane region" description="Helical" evidence="4">
    <location>
        <begin position="198"/>
        <end position="216"/>
    </location>
</feature>
<evidence type="ECO:0000256" key="3">
    <source>
        <dbReference type="ARBA" id="ARBA00047594"/>
    </source>
</evidence>
<feature type="transmembrane region" description="Helical" evidence="4">
    <location>
        <begin position="257"/>
        <end position="278"/>
    </location>
</feature>
<keyword evidence="7" id="KW-1185">Reference proteome</keyword>
<name>I3Y7G2_THIV6</name>
<dbReference type="eggNOG" id="COG0671">
    <property type="taxonomic scope" value="Bacteria"/>
</dbReference>
<keyword evidence="4" id="KW-1133">Transmembrane helix</keyword>
<dbReference type="RefSeq" id="WP_014777418.1">
    <property type="nucleotide sequence ID" value="NC_018012.1"/>
</dbReference>
<dbReference type="OrthoDB" id="108054at2"/>
<dbReference type="PANTHER" id="PTHR14969:SF13">
    <property type="entry name" value="AT30094P"/>
    <property type="match status" value="1"/>
</dbReference>
<feature type="transmembrane region" description="Helical" evidence="4">
    <location>
        <begin position="174"/>
        <end position="192"/>
    </location>
</feature>
<keyword evidence="4" id="KW-0472">Membrane</keyword>
<dbReference type="AlphaFoldDB" id="I3Y7G2"/>
<accession>I3Y7G2</accession>
<dbReference type="STRING" id="765911.Thivi_0892"/>
<evidence type="ECO:0000313" key="6">
    <source>
        <dbReference type="EMBL" id="AFL72930.1"/>
    </source>
</evidence>
<dbReference type="SUPFAM" id="SSF48317">
    <property type="entry name" value="Acid phosphatase/Vanadium-dependent haloperoxidase"/>
    <property type="match status" value="1"/>
</dbReference>
<protein>
    <recommendedName>
        <fullName evidence="1">undecaprenyl-diphosphate phosphatase</fullName>
        <ecNumber evidence="1">3.6.1.27</ecNumber>
    </recommendedName>
    <alternativeName>
        <fullName evidence="2">Undecaprenyl pyrophosphate phosphatase</fullName>
    </alternativeName>
</protein>
<dbReference type="GO" id="GO:0050380">
    <property type="term" value="F:undecaprenyl-diphosphatase activity"/>
    <property type="evidence" value="ECO:0007669"/>
    <property type="project" value="UniProtKB-EC"/>
</dbReference>
<dbReference type="EC" id="3.6.1.27" evidence="1"/>
<dbReference type="InterPro" id="IPR000326">
    <property type="entry name" value="PAP2/HPO"/>
</dbReference>
<dbReference type="EMBL" id="CP003154">
    <property type="protein sequence ID" value="AFL72930.1"/>
    <property type="molecule type" value="Genomic_DNA"/>
</dbReference>
<dbReference type="KEGG" id="tvi:Thivi_0892"/>
<feature type="transmembrane region" description="Helical" evidence="4">
    <location>
        <begin position="38"/>
        <end position="60"/>
    </location>
</feature>
<feature type="transmembrane region" description="Helical" evidence="4">
    <location>
        <begin position="228"/>
        <end position="245"/>
    </location>
</feature>